<name>A0AAN5D1G4_9BILA</name>
<feature type="non-terminal residue" evidence="1">
    <location>
        <position position="1"/>
    </location>
</feature>
<gene>
    <name evidence="1" type="ORF">PMAYCL1PPCAC_24530</name>
</gene>
<dbReference type="Proteomes" id="UP001328107">
    <property type="component" value="Unassembled WGS sequence"/>
</dbReference>
<keyword evidence="2" id="KW-1185">Reference proteome</keyword>
<feature type="non-terminal residue" evidence="1">
    <location>
        <position position="110"/>
    </location>
</feature>
<reference evidence="2" key="1">
    <citation type="submission" date="2022-10" db="EMBL/GenBank/DDBJ databases">
        <title>Genome assembly of Pristionchus species.</title>
        <authorList>
            <person name="Yoshida K."/>
            <person name="Sommer R.J."/>
        </authorList>
    </citation>
    <scope>NUCLEOTIDE SEQUENCE [LARGE SCALE GENOMIC DNA]</scope>
    <source>
        <strain evidence="2">RS5460</strain>
    </source>
</reference>
<evidence type="ECO:0000313" key="1">
    <source>
        <dbReference type="EMBL" id="GMR54335.1"/>
    </source>
</evidence>
<evidence type="ECO:0000313" key="2">
    <source>
        <dbReference type="Proteomes" id="UP001328107"/>
    </source>
</evidence>
<comment type="caution">
    <text evidence="1">The sequence shown here is derived from an EMBL/GenBank/DDBJ whole genome shotgun (WGS) entry which is preliminary data.</text>
</comment>
<sequence length="110" mass="12909">NLGSTTTDRRGIYKFEFQYSCPGVTRRWRHQDLARQRYLVAQDGEGLGPLREAEEVHRARYYRRQRAASFRGRSSVRGGRSMEQRSEQSIHCCRECAVEPEHGGEWPHQE</sequence>
<dbReference type="EMBL" id="BTRK01000005">
    <property type="protein sequence ID" value="GMR54335.1"/>
    <property type="molecule type" value="Genomic_DNA"/>
</dbReference>
<accession>A0AAN5D1G4</accession>
<proteinExistence type="predicted"/>
<organism evidence="1 2">
    <name type="scientific">Pristionchus mayeri</name>
    <dbReference type="NCBI Taxonomy" id="1317129"/>
    <lineage>
        <taxon>Eukaryota</taxon>
        <taxon>Metazoa</taxon>
        <taxon>Ecdysozoa</taxon>
        <taxon>Nematoda</taxon>
        <taxon>Chromadorea</taxon>
        <taxon>Rhabditida</taxon>
        <taxon>Rhabditina</taxon>
        <taxon>Diplogasteromorpha</taxon>
        <taxon>Diplogasteroidea</taxon>
        <taxon>Neodiplogasteridae</taxon>
        <taxon>Pristionchus</taxon>
    </lineage>
</organism>
<dbReference type="AlphaFoldDB" id="A0AAN5D1G4"/>
<protein>
    <submittedName>
        <fullName evidence="1">Uncharacterized protein</fullName>
    </submittedName>
</protein>